<dbReference type="SUPFAM" id="SSF54106">
    <property type="entry name" value="LysM domain"/>
    <property type="match status" value="1"/>
</dbReference>
<dbReference type="Proteomes" id="UP000198824">
    <property type="component" value="Unassembled WGS sequence"/>
</dbReference>
<protein>
    <submittedName>
        <fullName evidence="4">LysM domain-containing protein</fullName>
    </submittedName>
</protein>
<dbReference type="RefSeq" id="WP_093314208.1">
    <property type="nucleotide sequence ID" value="NZ_FOZG01000002.1"/>
</dbReference>
<dbReference type="PROSITE" id="PS51257">
    <property type="entry name" value="PROKAR_LIPOPROTEIN"/>
    <property type="match status" value="1"/>
</dbReference>
<reference evidence="4 5" key="1">
    <citation type="submission" date="2016-10" db="EMBL/GenBank/DDBJ databases">
        <authorList>
            <person name="de Groot N.N."/>
        </authorList>
    </citation>
    <scope>NUCLEOTIDE SEQUENCE [LARGE SCALE GENOMIC DNA]</scope>
    <source>
        <strain evidence="4 5">S5-249</strain>
    </source>
</reference>
<feature type="region of interest" description="Disordered" evidence="1">
    <location>
        <begin position="215"/>
        <end position="243"/>
    </location>
</feature>
<evidence type="ECO:0000256" key="1">
    <source>
        <dbReference type="SAM" id="MobiDB-lite"/>
    </source>
</evidence>
<dbReference type="EMBL" id="FOZG01000002">
    <property type="protein sequence ID" value="SFR96513.1"/>
    <property type="molecule type" value="Genomic_DNA"/>
</dbReference>
<dbReference type="InterPro" id="IPR011990">
    <property type="entry name" value="TPR-like_helical_dom_sf"/>
</dbReference>
<evidence type="ECO:0000259" key="3">
    <source>
        <dbReference type="PROSITE" id="PS51782"/>
    </source>
</evidence>
<dbReference type="CDD" id="cd00118">
    <property type="entry name" value="LysM"/>
    <property type="match status" value="1"/>
</dbReference>
<feature type="domain" description="LysM" evidence="3">
    <location>
        <begin position="99"/>
        <end position="146"/>
    </location>
</feature>
<feature type="chain" id="PRO_5011567575" evidence="2">
    <location>
        <begin position="25"/>
        <end position="243"/>
    </location>
</feature>
<organism evidence="4 5">
    <name type="scientific">Sphingomonas jatrophae</name>
    <dbReference type="NCBI Taxonomy" id="1166337"/>
    <lineage>
        <taxon>Bacteria</taxon>
        <taxon>Pseudomonadati</taxon>
        <taxon>Pseudomonadota</taxon>
        <taxon>Alphaproteobacteria</taxon>
        <taxon>Sphingomonadales</taxon>
        <taxon>Sphingomonadaceae</taxon>
        <taxon>Sphingomonas</taxon>
    </lineage>
</organism>
<feature type="region of interest" description="Disordered" evidence="1">
    <location>
        <begin position="150"/>
        <end position="189"/>
    </location>
</feature>
<dbReference type="OrthoDB" id="7473956at2"/>
<evidence type="ECO:0000313" key="4">
    <source>
        <dbReference type="EMBL" id="SFR96513.1"/>
    </source>
</evidence>
<feature type="compositionally biased region" description="Low complexity" evidence="1">
    <location>
        <begin position="165"/>
        <end position="180"/>
    </location>
</feature>
<dbReference type="InterPro" id="IPR018392">
    <property type="entry name" value="LysM"/>
</dbReference>
<dbReference type="PROSITE" id="PS51782">
    <property type="entry name" value="LYSM"/>
    <property type="match status" value="1"/>
</dbReference>
<feature type="signal peptide" evidence="2">
    <location>
        <begin position="1"/>
        <end position="24"/>
    </location>
</feature>
<dbReference type="STRING" id="1166337.SAMN05192580_2023"/>
<accession>A0A1I6KZ38</accession>
<dbReference type="Gene3D" id="3.10.350.10">
    <property type="entry name" value="LysM domain"/>
    <property type="match status" value="1"/>
</dbReference>
<proteinExistence type="predicted"/>
<evidence type="ECO:0000256" key="2">
    <source>
        <dbReference type="SAM" id="SignalP"/>
    </source>
</evidence>
<dbReference type="InterPro" id="IPR036779">
    <property type="entry name" value="LysM_dom_sf"/>
</dbReference>
<dbReference type="Pfam" id="PF01476">
    <property type="entry name" value="LysM"/>
    <property type="match status" value="1"/>
</dbReference>
<evidence type="ECO:0000313" key="5">
    <source>
        <dbReference type="Proteomes" id="UP000198824"/>
    </source>
</evidence>
<keyword evidence="5" id="KW-1185">Reference proteome</keyword>
<keyword evidence="2" id="KW-0732">Signal</keyword>
<sequence>MIRHLYRRRNAAAVALLLALSACGGGPLSVGDKAPPAKDSWKGREDVGRAIELLNKGETDRARSVLTKVLKRQPNDPIATGLLAQIDRDPVALLGRESFAYAVKPNETLADLAGRFLGNPTSFYALGRYNGLSFPVSLSPGQVLRIPGEAKVARPRPAADKPRAARPAKPTINAEPARPAAAPPTADPARATRLRAAALEQLNRGQVNRAVSLLRQADQASPGNPLVRRDLERAERIQRTLKP</sequence>
<feature type="compositionally biased region" description="Basic and acidic residues" evidence="1">
    <location>
        <begin position="227"/>
        <end position="243"/>
    </location>
</feature>
<gene>
    <name evidence="4" type="ORF">SAMN05192580_2023</name>
</gene>
<dbReference type="AlphaFoldDB" id="A0A1I6KZ38"/>
<dbReference type="Gene3D" id="1.25.40.10">
    <property type="entry name" value="Tetratricopeptide repeat domain"/>
    <property type="match status" value="1"/>
</dbReference>
<name>A0A1I6KZ38_9SPHN</name>